<evidence type="ECO:0000256" key="10">
    <source>
        <dbReference type="NCBIfam" id="TIGR00409"/>
    </source>
</evidence>
<name>A0A4D6YA87_9GAMM</name>
<dbReference type="InterPro" id="IPR004154">
    <property type="entry name" value="Anticodon-bd"/>
</dbReference>
<dbReference type="Proteomes" id="UP000298636">
    <property type="component" value="Chromosome"/>
</dbReference>
<accession>A0A4D6YA87</accession>
<gene>
    <name evidence="12" type="primary">proS</name>
    <name evidence="12" type="ORF">D9V79_00775</name>
</gene>
<evidence type="ECO:0000259" key="11">
    <source>
        <dbReference type="PROSITE" id="PS50862"/>
    </source>
</evidence>
<dbReference type="EMBL" id="CP032998">
    <property type="protein sequence ID" value="QCI26339.1"/>
    <property type="molecule type" value="Genomic_DNA"/>
</dbReference>
<evidence type="ECO:0000256" key="1">
    <source>
        <dbReference type="ARBA" id="ARBA00012831"/>
    </source>
</evidence>
<dbReference type="PRINTS" id="PR01046">
    <property type="entry name" value="TRNASYNTHPRO"/>
</dbReference>
<dbReference type="InterPro" id="IPR002314">
    <property type="entry name" value="aa-tRNA-synt_IIb"/>
</dbReference>
<keyword evidence="3" id="KW-0963">Cytoplasm</keyword>
<dbReference type="GO" id="GO:0004827">
    <property type="term" value="F:proline-tRNA ligase activity"/>
    <property type="evidence" value="ECO:0007669"/>
    <property type="project" value="UniProtKB-UniRule"/>
</dbReference>
<evidence type="ECO:0000256" key="4">
    <source>
        <dbReference type="ARBA" id="ARBA00022598"/>
    </source>
</evidence>
<reference evidence="12 13" key="1">
    <citation type="submission" date="2018-10" db="EMBL/GenBank/DDBJ databases">
        <title>Comparative functional genomics of the obligate endosymbiont Buchnera aphidicola.</title>
        <authorList>
            <person name="Chong R.A."/>
        </authorList>
    </citation>
    <scope>NUCLEOTIDE SEQUENCE [LARGE SCALE GENOMIC DNA]</scope>
    <source>
        <strain evidence="12 13">Ssp</strain>
    </source>
</reference>
<evidence type="ECO:0000256" key="2">
    <source>
        <dbReference type="ARBA" id="ARBA00019110"/>
    </source>
</evidence>
<comment type="catalytic activity">
    <reaction evidence="9">
        <text>tRNA(Pro) + L-proline + ATP = L-prolyl-tRNA(Pro) + AMP + diphosphate</text>
        <dbReference type="Rhea" id="RHEA:14305"/>
        <dbReference type="Rhea" id="RHEA-COMP:9700"/>
        <dbReference type="Rhea" id="RHEA-COMP:9702"/>
        <dbReference type="ChEBI" id="CHEBI:30616"/>
        <dbReference type="ChEBI" id="CHEBI:33019"/>
        <dbReference type="ChEBI" id="CHEBI:60039"/>
        <dbReference type="ChEBI" id="CHEBI:78442"/>
        <dbReference type="ChEBI" id="CHEBI:78532"/>
        <dbReference type="ChEBI" id="CHEBI:456215"/>
        <dbReference type="EC" id="6.1.1.15"/>
    </reaction>
</comment>
<evidence type="ECO:0000256" key="3">
    <source>
        <dbReference type="ARBA" id="ARBA00022490"/>
    </source>
</evidence>
<dbReference type="InterPro" id="IPR050062">
    <property type="entry name" value="Pro-tRNA_synthetase"/>
</dbReference>
<keyword evidence="7" id="KW-0648">Protein biosynthesis</keyword>
<dbReference type="EC" id="6.1.1.15" evidence="1 10"/>
<evidence type="ECO:0000256" key="9">
    <source>
        <dbReference type="ARBA" id="ARBA00047671"/>
    </source>
</evidence>
<dbReference type="Pfam" id="PF03129">
    <property type="entry name" value="HGTP_anticodon"/>
    <property type="match status" value="1"/>
</dbReference>
<feature type="domain" description="Aminoacyl-transfer RNA synthetases class-II family profile" evidence="11">
    <location>
        <begin position="44"/>
        <end position="307"/>
    </location>
</feature>
<dbReference type="SUPFAM" id="SSF55681">
    <property type="entry name" value="Class II aaRS and biotin synthetases"/>
    <property type="match status" value="1"/>
</dbReference>
<evidence type="ECO:0000313" key="12">
    <source>
        <dbReference type="EMBL" id="QCI26339.1"/>
    </source>
</evidence>
<protein>
    <recommendedName>
        <fullName evidence="2 10">Proline--tRNA ligase</fullName>
        <ecNumber evidence="1 10">6.1.1.15</ecNumber>
    </recommendedName>
</protein>
<evidence type="ECO:0000256" key="6">
    <source>
        <dbReference type="ARBA" id="ARBA00022840"/>
    </source>
</evidence>
<dbReference type="GO" id="GO:0005829">
    <property type="term" value="C:cytosol"/>
    <property type="evidence" value="ECO:0007669"/>
    <property type="project" value="TreeGrafter"/>
</dbReference>
<keyword evidence="5" id="KW-0547">Nucleotide-binding</keyword>
<dbReference type="InterPro" id="IPR036621">
    <property type="entry name" value="Anticodon-bd_dom_sf"/>
</dbReference>
<organism evidence="12 13">
    <name type="scientific">Buchnera aphidicola</name>
    <name type="common">Stegophylla sp.</name>
    <dbReference type="NCBI Taxonomy" id="2315800"/>
    <lineage>
        <taxon>Bacteria</taxon>
        <taxon>Pseudomonadati</taxon>
        <taxon>Pseudomonadota</taxon>
        <taxon>Gammaproteobacteria</taxon>
        <taxon>Enterobacterales</taxon>
        <taxon>Erwiniaceae</taxon>
        <taxon>Buchnera</taxon>
    </lineage>
</organism>
<keyword evidence="13" id="KW-1185">Reference proteome</keyword>
<dbReference type="InterPro" id="IPR006195">
    <property type="entry name" value="aa-tRNA-synth_II"/>
</dbReference>
<evidence type="ECO:0000256" key="5">
    <source>
        <dbReference type="ARBA" id="ARBA00022741"/>
    </source>
</evidence>
<evidence type="ECO:0000256" key="7">
    <source>
        <dbReference type="ARBA" id="ARBA00022917"/>
    </source>
</evidence>
<dbReference type="Pfam" id="PF00587">
    <property type="entry name" value="tRNA-synt_2b"/>
    <property type="match status" value="1"/>
</dbReference>
<dbReference type="InterPro" id="IPR045864">
    <property type="entry name" value="aa-tRNA-synth_II/BPL/LPL"/>
</dbReference>
<sequence length="412" mass="48723">MRTSKYLLYTIKEIPNNTHIISHQLMLRSGLIRKLASGLYIWLPNGLRVIKNIKKIIHHEMKKCHAIEMYFPTMQPDILWCQSNRIQEYGKELIKIYDRHNNRFILSPTNEEIMTDFIKKEIKSYKKLPIIIYQIQTKFRDEIRPRSGIMRSREFIMKDAYSFHASKKSLEQTYIKIHKTYKKIFQKMCLKFYSVQADSGVIGGKCSHEFQALSKNGEDKIIISNTSVKKYIYTKQQFNHNAIIKNCIEIGHTFQIGKKYSKIINARIQNIKGKQKFVHLGCYGIGITRLISAIIEQHHDNKGIIWPKHIAPFQVLIIPINFSVCNKIKEISEKLYKQFKQNNIQILLEDRNERIGTKFYDANLIGIPNIIIINNNTIKFHTIEYQTRKKIYNTKIIHINDIIQYIINKYKK</sequence>
<proteinExistence type="predicted"/>
<dbReference type="InterPro" id="IPR033730">
    <property type="entry name" value="ProRS_core_prok"/>
</dbReference>
<dbReference type="OrthoDB" id="9809052at2"/>
<dbReference type="CDD" id="cd00779">
    <property type="entry name" value="ProRS_core_prok"/>
    <property type="match status" value="1"/>
</dbReference>
<keyword evidence="4 12" id="KW-0436">Ligase</keyword>
<keyword evidence="8" id="KW-0030">Aminoacyl-tRNA synthetase</keyword>
<dbReference type="InterPro" id="IPR004500">
    <property type="entry name" value="Pro-tRNA-synth_IIa_bac-type"/>
</dbReference>
<evidence type="ECO:0000256" key="8">
    <source>
        <dbReference type="ARBA" id="ARBA00023146"/>
    </source>
</evidence>
<dbReference type="NCBIfam" id="TIGR00409">
    <property type="entry name" value="proS_fam_II"/>
    <property type="match status" value="1"/>
</dbReference>
<evidence type="ECO:0000313" key="13">
    <source>
        <dbReference type="Proteomes" id="UP000298636"/>
    </source>
</evidence>
<dbReference type="Gene3D" id="3.30.930.10">
    <property type="entry name" value="Bira Bifunctional Protein, Domain 2"/>
    <property type="match status" value="1"/>
</dbReference>
<dbReference type="AlphaFoldDB" id="A0A4D6YA87"/>
<dbReference type="PANTHER" id="PTHR42753">
    <property type="entry name" value="MITOCHONDRIAL RIBOSOME PROTEIN L39/PROLYL-TRNA LIGASE FAMILY MEMBER"/>
    <property type="match status" value="1"/>
</dbReference>
<keyword evidence="6" id="KW-0067">ATP-binding</keyword>
<dbReference type="PANTHER" id="PTHR42753:SF2">
    <property type="entry name" value="PROLINE--TRNA LIGASE"/>
    <property type="match status" value="1"/>
</dbReference>
<dbReference type="Gene3D" id="3.40.50.800">
    <property type="entry name" value="Anticodon-binding domain"/>
    <property type="match status" value="1"/>
</dbReference>
<dbReference type="PROSITE" id="PS50862">
    <property type="entry name" value="AA_TRNA_LIGASE_II"/>
    <property type="match status" value="1"/>
</dbReference>
<dbReference type="GO" id="GO:0006433">
    <property type="term" value="P:prolyl-tRNA aminoacylation"/>
    <property type="evidence" value="ECO:0007669"/>
    <property type="project" value="UniProtKB-UniRule"/>
</dbReference>
<dbReference type="RefSeq" id="WP_158351743.1">
    <property type="nucleotide sequence ID" value="NZ_CP032998.1"/>
</dbReference>
<dbReference type="InterPro" id="IPR002316">
    <property type="entry name" value="Pro-tRNA-ligase_IIa"/>
</dbReference>
<dbReference type="GO" id="GO:0005524">
    <property type="term" value="F:ATP binding"/>
    <property type="evidence" value="ECO:0007669"/>
    <property type="project" value="UniProtKB-KW"/>
</dbReference>
<dbReference type="SUPFAM" id="SSF52954">
    <property type="entry name" value="Class II aaRS ABD-related"/>
    <property type="match status" value="1"/>
</dbReference>